<evidence type="ECO:0000313" key="2">
    <source>
        <dbReference type="Proteomes" id="UP000029224"/>
    </source>
</evidence>
<reference evidence="1 2" key="2">
    <citation type="submission" date="2014-09" db="EMBL/GenBank/DDBJ databases">
        <authorList>
            <consortium name="NBRP consortium"/>
            <person name="Sawabe T."/>
            <person name="Meirelles P."/>
            <person name="Nakanishi M."/>
            <person name="Sayaka M."/>
            <person name="Hattori M."/>
            <person name="Ohkuma M."/>
        </authorList>
    </citation>
    <scope>NUCLEOTIDE SEQUENCE [LARGE SCALE GENOMIC DNA]</scope>
    <source>
        <strain evidence="1 2">JCM 19240</strain>
    </source>
</reference>
<name>A0A090TUG9_9VIBR</name>
<dbReference type="EMBL" id="BBMT01000005">
    <property type="protein sequence ID" value="GAL34637.1"/>
    <property type="molecule type" value="Genomic_DNA"/>
</dbReference>
<comment type="caution">
    <text evidence="1">The sequence shown here is derived from an EMBL/GenBank/DDBJ whole genome shotgun (WGS) entry which is preliminary data.</text>
</comment>
<protein>
    <submittedName>
        <fullName evidence="1">Uncharacterized protein</fullName>
    </submittedName>
</protein>
<accession>A0A090TUG9</accession>
<keyword evidence="2" id="KW-1185">Reference proteome</keyword>
<dbReference type="AlphaFoldDB" id="A0A090TUG9"/>
<gene>
    <name evidence="1" type="ORF">JCM19240_4187</name>
</gene>
<reference evidence="1 2" key="1">
    <citation type="submission" date="2014-09" db="EMBL/GenBank/DDBJ databases">
        <title>Vibrio maritimus JCM 19240. (C210) whole genome shotgun sequence.</title>
        <authorList>
            <person name="Sawabe T."/>
            <person name="Meirelles P."/>
            <person name="Nakanishi M."/>
            <person name="Sayaka M."/>
            <person name="Hattori M."/>
            <person name="Ohkuma M."/>
        </authorList>
    </citation>
    <scope>NUCLEOTIDE SEQUENCE [LARGE SCALE GENOMIC DNA]</scope>
    <source>
        <strain evidence="1 2">JCM 19240</strain>
    </source>
</reference>
<proteinExistence type="predicted"/>
<dbReference type="Proteomes" id="UP000029224">
    <property type="component" value="Unassembled WGS sequence"/>
</dbReference>
<organism evidence="1 2">
    <name type="scientific">Vibrio maritimus</name>
    <dbReference type="NCBI Taxonomy" id="990268"/>
    <lineage>
        <taxon>Bacteria</taxon>
        <taxon>Pseudomonadati</taxon>
        <taxon>Pseudomonadota</taxon>
        <taxon>Gammaproteobacteria</taxon>
        <taxon>Vibrionales</taxon>
        <taxon>Vibrionaceae</taxon>
        <taxon>Vibrio</taxon>
    </lineage>
</organism>
<evidence type="ECO:0000313" key="1">
    <source>
        <dbReference type="EMBL" id="GAL34637.1"/>
    </source>
</evidence>
<sequence length="54" mass="5986">MKVDMFLAVDAYKRVSASPKLQGALRRLMSGENKQTLSLSASRDLQAVSKHHIT</sequence>